<accession>A0ABS7JC18</accession>
<dbReference type="PANTHER" id="PTHR46825:SF9">
    <property type="entry name" value="BETA-LACTAMASE-RELATED DOMAIN-CONTAINING PROTEIN"/>
    <property type="match status" value="1"/>
</dbReference>
<dbReference type="Gene3D" id="3.40.710.10">
    <property type="entry name" value="DD-peptidase/beta-lactamase superfamily"/>
    <property type="match status" value="1"/>
</dbReference>
<evidence type="ECO:0000313" key="3">
    <source>
        <dbReference type="EMBL" id="MBX7487193.1"/>
    </source>
</evidence>
<dbReference type="Proteomes" id="UP000776651">
    <property type="component" value="Unassembled WGS sequence"/>
</dbReference>
<dbReference type="InterPro" id="IPR001466">
    <property type="entry name" value="Beta-lactam-related"/>
</dbReference>
<name>A0ABS7JC18_9SPHN</name>
<feature type="signal peptide" evidence="1">
    <location>
        <begin position="1"/>
        <end position="28"/>
    </location>
</feature>
<reference evidence="3 4" key="1">
    <citation type="submission" date="2021-08" db="EMBL/GenBank/DDBJ databases">
        <title>Comparative Genomics Analysis of the Genus Qipengyuania Reveals Extensive Genetic Diversity and Metabolic Versatility, Including the Description of Fifteen Novel Species.</title>
        <authorList>
            <person name="Liu Y."/>
        </authorList>
    </citation>
    <scope>NUCLEOTIDE SEQUENCE [LARGE SCALE GENOMIC DNA]</scope>
    <source>
        <strain evidence="3 4">GH25</strain>
    </source>
</reference>
<keyword evidence="1" id="KW-0732">Signal</keyword>
<dbReference type="EMBL" id="JAIGNQ010000001">
    <property type="protein sequence ID" value="MBX7487193.1"/>
    <property type="molecule type" value="Genomic_DNA"/>
</dbReference>
<evidence type="ECO:0000259" key="2">
    <source>
        <dbReference type="Pfam" id="PF00144"/>
    </source>
</evidence>
<dbReference type="InterPro" id="IPR050491">
    <property type="entry name" value="AmpC-like"/>
</dbReference>
<dbReference type="Pfam" id="PF00144">
    <property type="entry name" value="Beta-lactamase"/>
    <property type="match status" value="1"/>
</dbReference>
<dbReference type="PANTHER" id="PTHR46825">
    <property type="entry name" value="D-ALANYL-D-ALANINE-CARBOXYPEPTIDASE/ENDOPEPTIDASE AMPH"/>
    <property type="match status" value="1"/>
</dbReference>
<dbReference type="SUPFAM" id="SSF56601">
    <property type="entry name" value="beta-lactamase/transpeptidase-like"/>
    <property type="match status" value="1"/>
</dbReference>
<dbReference type="RefSeq" id="WP_221596582.1">
    <property type="nucleotide sequence ID" value="NZ_JAIGNQ010000001.1"/>
</dbReference>
<evidence type="ECO:0000256" key="1">
    <source>
        <dbReference type="SAM" id="SignalP"/>
    </source>
</evidence>
<protein>
    <submittedName>
        <fullName evidence="3">Beta-lactamase family protein</fullName>
    </submittedName>
</protein>
<evidence type="ECO:0000313" key="4">
    <source>
        <dbReference type="Proteomes" id="UP000776651"/>
    </source>
</evidence>
<dbReference type="InterPro" id="IPR012338">
    <property type="entry name" value="Beta-lactam/transpept-like"/>
</dbReference>
<gene>
    <name evidence="3" type="ORF">K3177_01570</name>
</gene>
<feature type="domain" description="Beta-lactamase-related" evidence="2">
    <location>
        <begin position="68"/>
        <end position="389"/>
    </location>
</feature>
<feature type="chain" id="PRO_5046151132" evidence="1">
    <location>
        <begin position="29"/>
        <end position="502"/>
    </location>
</feature>
<proteinExistence type="predicted"/>
<sequence>MAGGTMKQAIFRASTALAVLGMAIPAGAQTDRAPAVQTEPAAQMDAAKAAALAEAMRASELWIEGQRRYRNIPAISAAVALGDRTVWAKGFGATDRGQDKPATPETIYSICSISKLFTAVALMQQWEQGKVALDAPITQYLPWARLADDPRESVPITLRGALTHSAGLPREADFPYWTGPDFTFPSQEQVRATIGSQSPLYPASTTWQYSNLDLTLVGETVEAVSGRPYADYVTANILEPLGLSDTRPGIPAELYGKQMAVGWGALEADGTRPELKLFDPAGIAPAAGFSASVADLAKFASWTFRLARTGQREVLRPSTLREMERVHYVSPDWETNWGLGFAVRNIGGTTVVGHGGSCPGYRSMLMLAPAEEMGVAIAMNAMDDPGRLAEGIAALIKARGEAKPFDAVEGVDLAEFAGVYDGQPWSGEFMFVPWAGGLTWIDPDAGAPADKMSRLKPLGGDRFRVISPSGEEREEVVFERDRAGRIHTVRQHSNTSRRLRPL</sequence>
<keyword evidence="4" id="KW-1185">Reference proteome</keyword>
<organism evidence="3 4">
    <name type="scientific">Qipengyuania pacifica</name>
    <dbReference type="NCBI Taxonomy" id="2860199"/>
    <lineage>
        <taxon>Bacteria</taxon>
        <taxon>Pseudomonadati</taxon>
        <taxon>Pseudomonadota</taxon>
        <taxon>Alphaproteobacteria</taxon>
        <taxon>Sphingomonadales</taxon>
        <taxon>Erythrobacteraceae</taxon>
        <taxon>Qipengyuania</taxon>
    </lineage>
</organism>
<comment type="caution">
    <text evidence="3">The sequence shown here is derived from an EMBL/GenBank/DDBJ whole genome shotgun (WGS) entry which is preliminary data.</text>
</comment>